<reference evidence="2 3" key="1">
    <citation type="submission" date="2020-08" db="EMBL/GenBank/DDBJ databases">
        <title>Sequencing the genomes of 1000 actinobacteria strains.</title>
        <authorList>
            <person name="Klenk H.-P."/>
        </authorList>
    </citation>
    <scope>NUCLEOTIDE SEQUENCE [LARGE SCALE GENOMIC DNA]</scope>
    <source>
        <strain evidence="2 3">DSM 44320</strain>
    </source>
</reference>
<name>A0A7W5V2T1_9ACTN</name>
<dbReference type="EMBL" id="JACIBV010000001">
    <property type="protein sequence ID" value="MBB3729436.1"/>
    <property type="molecule type" value="Genomic_DNA"/>
</dbReference>
<keyword evidence="3" id="KW-1185">Reference proteome</keyword>
<gene>
    <name evidence="2" type="ORF">FHR33_005296</name>
</gene>
<evidence type="ECO:0000313" key="2">
    <source>
        <dbReference type="EMBL" id="MBB3729436.1"/>
    </source>
</evidence>
<protein>
    <submittedName>
        <fullName evidence="2">Uncharacterized protein</fullName>
    </submittedName>
</protein>
<sequence>MKRPRPVSVITLKSSGPSSAKSHPYPRRTPVLALDFDAISVLVTTSHSNQITPADVAFARELAKEAAAFAVAVERMFRSLPTPTETPK</sequence>
<dbReference type="GeneID" id="95391618"/>
<organism evidence="2 3">
    <name type="scientific">Nonomuraea dietziae</name>
    <dbReference type="NCBI Taxonomy" id="65515"/>
    <lineage>
        <taxon>Bacteria</taxon>
        <taxon>Bacillati</taxon>
        <taxon>Actinomycetota</taxon>
        <taxon>Actinomycetes</taxon>
        <taxon>Streptosporangiales</taxon>
        <taxon>Streptosporangiaceae</taxon>
        <taxon>Nonomuraea</taxon>
    </lineage>
</organism>
<comment type="caution">
    <text evidence="2">The sequence shown here is derived from an EMBL/GenBank/DDBJ whole genome shotgun (WGS) entry which is preliminary data.</text>
</comment>
<dbReference type="AlphaFoldDB" id="A0A7W5V2T1"/>
<evidence type="ECO:0000313" key="3">
    <source>
        <dbReference type="Proteomes" id="UP000579945"/>
    </source>
</evidence>
<dbReference type="RefSeq" id="WP_183652725.1">
    <property type="nucleotide sequence ID" value="NZ_BAAAXX010000021.1"/>
</dbReference>
<feature type="compositionally biased region" description="Polar residues" evidence="1">
    <location>
        <begin position="11"/>
        <end position="21"/>
    </location>
</feature>
<evidence type="ECO:0000256" key="1">
    <source>
        <dbReference type="SAM" id="MobiDB-lite"/>
    </source>
</evidence>
<feature type="region of interest" description="Disordered" evidence="1">
    <location>
        <begin position="1"/>
        <end position="26"/>
    </location>
</feature>
<dbReference type="Proteomes" id="UP000579945">
    <property type="component" value="Unassembled WGS sequence"/>
</dbReference>
<accession>A0A7W5V2T1</accession>
<proteinExistence type="predicted"/>